<feature type="compositionally biased region" description="Basic and acidic residues" evidence="1">
    <location>
        <begin position="28"/>
        <end position="47"/>
    </location>
</feature>
<name>A0A6J4LSP9_9BACT</name>
<accession>A0A6J4LSP9</accession>
<organism evidence="2">
    <name type="scientific">uncultured Gemmatimonadota bacterium</name>
    <dbReference type="NCBI Taxonomy" id="203437"/>
    <lineage>
        <taxon>Bacteria</taxon>
        <taxon>Pseudomonadati</taxon>
        <taxon>Gemmatimonadota</taxon>
        <taxon>environmental samples</taxon>
    </lineage>
</organism>
<sequence>GVHDSRQARARHLSRGSPAGAWAGLRGGEPRDPGEDRTGDVRARSGDPRPQGSVLVPPSGDAAADRCGRGRPPRRTLHPDGDAGRRAGLSGRPEEL</sequence>
<dbReference type="AlphaFoldDB" id="A0A6J4LSP9"/>
<protein>
    <submittedName>
        <fullName evidence="2">Uncharacterized protein</fullName>
    </submittedName>
</protein>
<evidence type="ECO:0000256" key="1">
    <source>
        <dbReference type="SAM" id="MobiDB-lite"/>
    </source>
</evidence>
<evidence type="ECO:0000313" key="2">
    <source>
        <dbReference type="EMBL" id="CAA9340698.1"/>
    </source>
</evidence>
<feature type="region of interest" description="Disordered" evidence="1">
    <location>
        <begin position="1"/>
        <end position="96"/>
    </location>
</feature>
<gene>
    <name evidence="2" type="ORF">AVDCRST_MAG68-3023</name>
</gene>
<proteinExistence type="predicted"/>
<feature type="non-terminal residue" evidence="2">
    <location>
        <position position="1"/>
    </location>
</feature>
<reference evidence="2" key="1">
    <citation type="submission" date="2020-02" db="EMBL/GenBank/DDBJ databases">
        <authorList>
            <person name="Meier V. D."/>
        </authorList>
    </citation>
    <scope>NUCLEOTIDE SEQUENCE</scope>
    <source>
        <strain evidence="2">AVDCRST_MAG68</strain>
    </source>
</reference>
<feature type="non-terminal residue" evidence="2">
    <location>
        <position position="96"/>
    </location>
</feature>
<dbReference type="EMBL" id="CADCTW010000141">
    <property type="protein sequence ID" value="CAA9340698.1"/>
    <property type="molecule type" value="Genomic_DNA"/>
</dbReference>